<dbReference type="Proteomes" id="UP000553209">
    <property type="component" value="Unassembled WGS sequence"/>
</dbReference>
<dbReference type="GO" id="GO:0008909">
    <property type="term" value="F:isochorismate synthase activity"/>
    <property type="evidence" value="ECO:0007669"/>
    <property type="project" value="InterPro"/>
</dbReference>
<dbReference type="PANTHER" id="PTHR11236:SF48">
    <property type="entry name" value="ISOCHORISMATE SYNTHASE MENF"/>
    <property type="match status" value="1"/>
</dbReference>
<gene>
    <name evidence="6" type="ORF">HGB44_16000</name>
</gene>
<protein>
    <submittedName>
        <fullName evidence="6">Salicylate synthase</fullName>
    </submittedName>
</protein>
<dbReference type="EMBL" id="JAAXPG010000014">
    <property type="protein sequence ID" value="NKY99154.1"/>
    <property type="molecule type" value="Genomic_DNA"/>
</dbReference>
<dbReference type="GO" id="GO:0046872">
    <property type="term" value="F:metal ion binding"/>
    <property type="evidence" value="ECO:0007669"/>
    <property type="project" value="UniProtKB-KW"/>
</dbReference>
<name>A0A7X6MEM8_9ACTN</name>
<organism evidence="6 7">
    <name type="scientific">Nocardiopsis alborubida</name>
    <dbReference type="NCBI Taxonomy" id="146802"/>
    <lineage>
        <taxon>Bacteria</taxon>
        <taxon>Bacillati</taxon>
        <taxon>Actinomycetota</taxon>
        <taxon>Actinomycetes</taxon>
        <taxon>Streptosporangiales</taxon>
        <taxon>Nocardiopsidaceae</taxon>
        <taxon>Nocardiopsis</taxon>
    </lineage>
</organism>
<dbReference type="NCBIfam" id="TIGR03494">
    <property type="entry name" value="salicyl_syn"/>
    <property type="match status" value="1"/>
</dbReference>
<accession>A0A7X6MEM8</accession>
<evidence type="ECO:0000313" key="7">
    <source>
        <dbReference type="Proteomes" id="UP000553209"/>
    </source>
</evidence>
<keyword evidence="3" id="KW-0460">Magnesium</keyword>
<evidence type="ECO:0000259" key="5">
    <source>
        <dbReference type="Pfam" id="PF00425"/>
    </source>
</evidence>
<dbReference type="InterPro" id="IPR019999">
    <property type="entry name" value="Anth_synth_I-like"/>
</dbReference>
<dbReference type="InterPro" id="IPR015890">
    <property type="entry name" value="Chorismate_C"/>
</dbReference>
<evidence type="ECO:0000313" key="6">
    <source>
        <dbReference type="EMBL" id="NKY99154.1"/>
    </source>
</evidence>
<sequence length="440" mass="46705">MSSRETEQVEGPLDPVAAAARLAGSGLFPEYVLYEREGVWLFGGGVRWGVDLDSDRVTVRGADGTADSRDYTGSPADALNTALAGLPDPSWRAYGWVGFDFALRSRGAHPSAPGKSARLARLIVPRTEVRITADGARISGGGAQMRGKVLSVLREQVAEPARNRVTVDPRAGSPAYRALVGGALREIGRGDYHKVILSRKVELPSPVDVPATYAVGRRANTPARSFLLDLDGLRSAGFSPELVVTVGPDREVLTNPLAGTRAAGLGEAADSAARAELEADPKEIHEHAISVREAVAEMRSVCVPDSVAVSEFMGVSVRGSVQHLASTVRGRLGEDATPWHAFEALFPAITASGIPKSRAIEAITRLEEERGLYSGAVVTATSRGELDAALVLRAVYEEQGRAWLRAGAGIVEGSRPEREFEETSEKLGSVLPHVVPASRP</sequence>
<dbReference type="GO" id="GO:0000162">
    <property type="term" value="P:L-tryptophan biosynthetic process"/>
    <property type="evidence" value="ECO:0007669"/>
    <property type="project" value="TreeGrafter"/>
</dbReference>
<dbReference type="Gene3D" id="3.60.120.10">
    <property type="entry name" value="Anthranilate synthase"/>
    <property type="match status" value="1"/>
</dbReference>
<keyword evidence="4" id="KW-0456">Lyase</keyword>
<feature type="domain" description="Chorismate-utilising enzyme C-terminal" evidence="5">
    <location>
        <begin position="175"/>
        <end position="426"/>
    </location>
</feature>
<dbReference type="GO" id="GO:0016833">
    <property type="term" value="F:oxo-acid-lyase activity"/>
    <property type="evidence" value="ECO:0007669"/>
    <property type="project" value="InterPro"/>
</dbReference>
<evidence type="ECO:0000256" key="2">
    <source>
        <dbReference type="ARBA" id="ARBA00022723"/>
    </source>
</evidence>
<keyword evidence="7" id="KW-1185">Reference proteome</keyword>
<evidence type="ECO:0000256" key="4">
    <source>
        <dbReference type="ARBA" id="ARBA00023239"/>
    </source>
</evidence>
<keyword evidence="2" id="KW-0479">Metal-binding</keyword>
<dbReference type="InterPro" id="IPR005801">
    <property type="entry name" value="ADC_synthase"/>
</dbReference>
<comment type="caution">
    <text evidence="6">The sequence shown here is derived from an EMBL/GenBank/DDBJ whole genome shotgun (WGS) entry which is preliminary data.</text>
</comment>
<evidence type="ECO:0000256" key="1">
    <source>
        <dbReference type="ARBA" id="ARBA00001946"/>
    </source>
</evidence>
<dbReference type="Pfam" id="PF00425">
    <property type="entry name" value="Chorismate_bind"/>
    <property type="match status" value="1"/>
</dbReference>
<evidence type="ECO:0000256" key="3">
    <source>
        <dbReference type="ARBA" id="ARBA00022842"/>
    </source>
</evidence>
<dbReference type="RefSeq" id="WP_061078578.1">
    <property type="nucleotide sequence ID" value="NZ_JAAXPG010000014.1"/>
</dbReference>
<proteinExistence type="predicted"/>
<reference evidence="6 7" key="1">
    <citation type="submission" date="2020-04" db="EMBL/GenBank/DDBJ databases">
        <title>MicrobeNet Type strains.</title>
        <authorList>
            <person name="Nicholson A.C."/>
        </authorList>
    </citation>
    <scope>NUCLEOTIDE SEQUENCE [LARGE SCALE GENOMIC DNA]</scope>
    <source>
        <strain evidence="6 7">ATCC 23612</strain>
    </source>
</reference>
<dbReference type="AlphaFoldDB" id="A0A7X6MEM8"/>
<dbReference type="SUPFAM" id="SSF56322">
    <property type="entry name" value="ADC synthase"/>
    <property type="match status" value="1"/>
</dbReference>
<comment type="cofactor">
    <cofactor evidence="1">
        <name>Mg(2+)</name>
        <dbReference type="ChEBI" id="CHEBI:18420"/>
    </cofactor>
</comment>
<dbReference type="PANTHER" id="PTHR11236">
    <property type="entry name" value="AMINOBENZOATE/ANTHRANILATE SYNTHASE"/>
    <property type="match status" value="1"/>
</dbReference>
<dbReference type="PRINTS" id="PR00095">
    <property type="entry name" value="ANTSNTHASEI"/>
</dbReference>
<dbReference type="InterPro" id="IPR019996">
    <property type="entry name" value="Salicylate_synthase"/>
</dbReference>